<evidence type="ECO:0008006" key="6">
    <source>
        <dbReference type="Google" id="ProtNLM"/>
    </source>
</evidence>
<evidence type="ECO:0000256" key="2">
    <source>
        <dbReference type="SAM" id="Phobius"/>
    </source>
</evidence>
<keyword evidence="3" id="KW-0732">Signal</keyword>
<feature type="transmembrane region" description="Helical" evidence="2">
    <location>
        <begin position="131"/>
        <end position="150"/>
    </location>
</feature>
<accession>A0AAU9JXZ3</accession>
<proteinExistence type="predicted"/>
<evidence type="ECO:0000313" key="4">
    <source>
        <dbReference type="EMBL" id="CAG9331231.1"/>
    </source>
</evidence>
<comment type="caution">
    <text evidence="4">The sequence shown here is derived from an EMBL/GenBank/DDBJ whole genome shotgun (WGS) entry which is preliminary data.</text>
</comment>
<protein>
    <recommendedName>
        <fullName evidence="6">MARVEL domain-containing protein</fullName>
    </recommendedName>
</protein>
<feature type="transmembrane region" description="Helical" evidence="2">
    <location>
        <begin position="98"/>
        <end position="119"/>
    </location>
</feature>
<feature type="transmembrane region" description="Helical" evidence="2">
    <location>
        <begin position="182"/>
        <end position="203"/>
    </location>
</feature>
<organism evidence="4 5">
    <name type="scientific">Blepharisma stoltei</name>
    <dbReference type="NCBI Taxonomy" id="1481888"/>
    <lineage>
        <taxon>Eukaryota</taxon>
        <taxon>Sar</taxon>
        <taxon>Alveolata</taxon>
        <taxon>Ciliophora</taxon>
        <taxon>Postciliodesmatophora</taxon>
        <taxon>Heterotrichea</taxon>
        <taxon>Heterotrichida</taxon>
        <taxon>Blepharismidae</taxon>
        <taxon>Blepharisma</taxon>
    </lineage>
</organism>
<dbReference type="AlphaFoldDB" id="A0AAU9JXZ3"/>
<evidence type="ECO:0000256" key="1">
    <source>
        <dbReference type="SAM" id="MobiDB-lite"/>
    </source>
</evidence>
<dbReference type="Proteomes" id="UP001162131">
    <property type="component" value="Unassembled WGS sequence"/>
</dbReference>
<keyword evidence="2" id="KW-1133">Transmembrane helix</keyword>
<feature type="signal peptide" evidence="3">
    <location>
        <begin position="1"/>
        <end position="27"/>
    </location>
</feature>
<evidence type="ECO:0000256" key="3">
    <source>
        <dbReference type="SAM" id="SignalP"/>
    </source>
</evidence>
<name>A0AAU9JXZ3_9CILI</name>
<feature type="compositionally biased region" description="Basic and acidic residues" evidence="1">
    <location>
        <begin position="225"/>
        <end position="241"/>
    </location>
</feature>
<evidence type="ECO:0000313" key="5">
    <source>
        <dbReference type="Proteomes" id="UP001162131"/>
    </source>
</evidence>
<feature type="compositionally biased region" description="Basic residues" evidence="1">
    <location>
        <begin position="242"/>
        <end position="254"/>
    </location>
</feature>
<keyword evidence="2" id="KW-0472">Membrane</keyword>
<gene>
    <name evidence="4" type="ORF">BSTOLATCC_MIC53307</name>
</gene>
<keyword evidence="5" id="KW-1185">Reference proteome</keyword>
<keyword evidence="2" id="KW-0812">Transmembrane</keyword>
<dbReference type="EMBL" id="CAJZBQ010000053">
    <property type="protein sequence ID" value="CAG9331231.1"/>
    <property type="molecule type" value="Genomic_DNA"/>
</dbReference>
<reference evidence="4" key="1">
    <citation type="submission" date="2021-09" db="EMBL/GenBank/DDBJ databases">
        <authorList>
            <consortium name="AG Swart"/>
            <person name="Singh M."/>
            <person name="Singh A."/>
            <person name="Seah K."/>
            <person name="Emmerich C."/>
        </authorList>
    </citation>
    <scope>NUCLEOTIDE SEQUENCE</scope>
    <source>
        <strain evidence="4">ATCC30299</strain>
    </source>
</reference>
<feature type="chain" id="PRO_5043459899" description="MARVEL domain-containing protein" evidence="3">
    <location>
        <begin position="28"/>
        <end position="254"/>
    </location>
</feature>
<sequence>MSATACRKPCWVLTIISLLLVLGLELASLGVDRWFEQGADPFDWEGGLLKPTSDSNYYTDNMSYSNFWDDCNDGSNQSKQGLSPGECKMMKHLWAGGVIYILFETISLFCICLTIWFLLRDLCNKTKFTWLAVLFVWFGLAWHFWALVIWSGLAKMFWSYACNRLDWNDHTEPARVCGKEGAAISLACVLWYFVVCLFFSIFYKQIKGSEEGKTDNGVTDQGYDAVKKDSEPREIVEEDGKKHKKHKKKETSQE</sequence>
<feature type="region of interest" description="Disordered" evidence="1">
    <location>
        <begin position="210"/>
        <end position="254"/>
    </location>
</feature>